<comment type="similarity">
    <text evidence="8">Belongs to the major facilitator superfamily. Proton-dependent oligopeptide transporter (POT/PTR) (TC 2.A.17) family.</text>
</comment>
<feature type="transmembrane region" description="Helical" evidence="9">
    <location>
        <begin position="235"/>
        <end position="252"/>
    </location>
</feature>
<evidence type="ECO:0000256" key="8">
    <source>
        <dbReference type="RuleBase" id="RU003755"/>
    </source>
</evidence>
<dbReference type="GO" id="GO:1904680">
    <property type="term" value="F:peptide transmembrane transporter activity"/>
    <property type="evidence" value="ECO:0007669"/>
    <property type="project" value="InterPro"/>
</dbReference>
<accession>L7U9T2</accession>
<dbReference type="OrthoDB" id="5351355at2"/>
<dbReference type="PATRIC" id="fig|1278073.3.peg.3051"/>
<keyword evidence="7 9" id="KW-0472">Membrane</keyword>
<feature type="transmembrane region" description="Helical" evidence="9">
    <location>
        <begin position="89"/>
        <end position="106"/>
    </location>
</feature>
<evidence type="ECO:0000256" key="9">
    <source>
        <dbReference type="SAM" id="Phobius"/>
    </source>
</evidence>
<evidence type="ECO:0000256" key="3">
    <source>
        <dbReference type="ARBA" id="ARBA00022475"/>
    </source>
</evidence>
<keyword evidence="5" id="KW-0571">Peptide transport</keyword>
<evidence type="ECO:0000256" key="2">
    <source>
        <dbReference type="ARBA" id="ARBA00022448"/>
    </source>
</evidence>
<dbReference type="RefSeq" id="WP_015348573.1">
    <property type="nucleotide sequence ID" value="NC_020126.1"/>
</dbReference>
<reference evidence="10 11" key="1">
    <citation type="journal article" date="2013" name="Genome Announc.">
        <title>Complete genome sequence of Myxococcus stipitatus strain DSM 14675, a fruiting myxobacterium.</title>
        <authorList>
            <person name="Huntley S."/>
            <person name="Kneip S."/>
            <person name="Treuner-Lange A."/>
            <person name="Sogaard-Andersen L."/>
        </authorList>
    </citation>
    <scope>NUCLEOTIDE SEQUENCE [LARGE SCALE GENOMIC DNA]</scope>
    <source>
        <strain evidence="11">DSM 14675 / JCM 12634 / Mx s8</strain>
    </source>
</reference>
<feature type="transmembrane region" description="Helical" evidence="9">
    <location>
        <begin position="112"/>
        <end position="130"/>
    </location>
</feature>
<keyword evidence="3" id="KW-1003">Cell membrane</keyword>
<keyword evidence="5" id="KW-0653">Protein transport</keyword>
<dbReference type="NCBIfam" id="TIGR00924">
    <property type="entry name" value="yjdL_sub1_fam"/>
    <property type="match status" value="2"/>
</dbReference>
<dbReference type="PROSITE" id="PS01022">
    <property type="entry name" value="PTR2_1"/>
    <property type="match status" value="1"/>
</dbReference>
<dbReference type="Pfam" id="PF00854">
    <property type="entry name" value="PTR2"/>
    <property type="match status" value="2"/>
</dbReference>
<feature type="transmembrane region" description="Helical" evidence="9">
    <location>
        <begin position="151"/>
        <end position="171"/>
    </location>
</feature>
<dbReference type="PANTHER" id="PTHR23517">
    <property type="entry name" value="RESISTANCE PROTEIN MDTM, PUTATIVE-RELATED-RELATED"/>
    <property type="match status" value="1"/>
</dbReference>
<dbReference type="CDD" id="cd17346">
    <property type="entry name" value="MFS_DtpA_like"/>
    <property type="match status" value="1"/>
</dbReference>
<evidence type="ECO:0000313" key="11">
    <source>
        <dbReference type="Proteomes" id="UP000011131"/>
    </source>
</evidence>
<feature type="transmembrane region" description="Helical" evidence="9">
    <location>
        <begin position="317"/>
        <end position="337"/>
    </location>
</feature>
<keyword evidence="6 9" id="KW-1133">Transmembrane helix</keyword>
<dbReference type="GO" id="GO:0006857">
    <property type="term" value="P:oligopeptide transport"/>
    <property type="evidence" value="ECO:0007669"/>
    <property type="project" value="InterPro"/>
</dbReference>
<evidence type="ECO:0000256" key="5">
    <source>
        <dbReference type="ARBA" id="ARBA00022856"/>
    </source>
</evidence>
<dbReference type="KEGG" id="msd:MYSTI_02996"/>
<dbReference type="AlphaFoldDB" id="L7U9T2"/>
<dbReference type="EMBL" id="CP004025">
    <property type="protein sequence ID" value="AGC44312.1"/>
    <property type="molecule type" value="Genomic_DNA"/>
</dbReference>
<evidence type="ECO:0000256" key="6">
    <source>
        <dbReference type="ARBA" id="ARBA00022989"/>
    </source>
</evidence>
<dbReference type="eggNOG" id="COG3104">
    <property type="taxonomic scope" value="Bacteria"/>
</dbReference>
<gene>
    <name evidence="10" type="ordered locus">MYSTI_02996</name>
</gene>
<dbReference type="STRING" id="1278073.MYSTI_02996"/>
<dbReference type="SUPFAM" id="SSF103473">
    <property type="entry name" value="MFS general substrate transporter"/>
    <property type="match status" value="1"/>
</dbReference>
<dbReference type="InterPro" id="IPR000109">
    <property type="entry name" value="POT_fam"/>
</dbReference>
<feature type="transmembrane region" description="Helical" evidence="9">
    <location>
        <begin position="374"/>
        <end position="393"/>
    </location>
</feature>
<protein>
    <submittedName>
        <fullName evidence="10">Proton/peptide symporter family protein</fullName>
    </submittedName>
</protein>
<evidence type="ECO:0000256" key="7">
    <source>
        <dbReference type="ARBA" id="ARBA00023136"/>
    </source>
</evidence>
<dbReference type="Gene3D" id="1.20.1250.20">
    <property type="entry name" value="MFS general substrate transporter like domains"/>
    <property type="match status" value="2"/>
</dbReference>
<keyword evidence="2 8" id="KW-0813">Transport</keyword>
<dbReference type="GO" id="GO:0005886">
    <property type="term" value="C:plasma membrane"/>
    <property type="evidence" value="ECO:0007669"/>
    <property type="project" value="UniProtKB-SubCell"/>
</dbReference>
<evidence type="ECO:0000256" key="4">
    <source>
        <dbReference type="ARBA" id="ARBA00022692"/>
    </source>
</evidence>
<organism evidence="10 11">
    <name type="scientific">Myxococcus stipitatus (strain DSM 14675 / JCM 12634 / Mx s8)</name>
    <dbReference type="NCBI Taxonomy" id="1278073"/>
    <lineage>
        <taxon>Bacteria</taxon>
        <taxon>Pseudomonadati</taxon>
        <taxon>Myxococcota</taxon>
        <taxon>Myxococcia</taxon>
        <taxon>Myxococcales</taxon>
        <taxon>Cystobacterineae</taxon>
        <taxon>Myxococcaceae</taxon>
        <taxon>Myxococcus</taxon>
    </lineage>
</organism>
<dbReference type="InterPro" id="IPR005279">
    <property type="entry name" value="Dipep/tripep_permease"/>
</dbReference>
<feature type="transmembrane region" description="Helical" evidence="9">
    <location>
        <begin position="343"/>
        <end position="362"/>
    </location>
</feature>
<dbReference type="InterPro" id="IPR036259">
    <property type="entry name" value="MFS_trans_sf"/>
</dbReference>
<keyword evidence="11" id="KW-1185">Reference proteome</keyword>
<feature type="transmembrane region" description="Helical" evidence="9">
    <location>
        <begin position="33"/>
        <end position="53"/>
    </location>
</feature>
<dbReference type="PROSITE" id="PS01023">
    <property type="entry name" value="PTR2_2"/>
    <property type="match status" value="1"/>
</dbReference>
<name>L7U9T2_MYXSD</name>
<dbReference type="InterPro" id="IPR050171">
    <property type="entry name" value="MFS_Transporters"/>
</dbReference>
<evidence type="ECO:0000313" key="10">
    <source>
        <dbReference type="EMBL" id="AGC44312.1"/>
    </source>
</evidence>
<comment type="subcellular location">
    <subcellularLocation>
        <location evidence="1">Cell membrane</location>
        <topology evidence="1">Multi-pass membrane protein</topology>
    </subcellularLocation>
    <subcellularLocation>
        <location evidence="8">Membrane</location>
        <topology evidence="8">Multi-pass membrane protein</topology>
    </subcellularLocation>
</comment>
<sequence length="462" mass="49244">MQGTAAAGATRQGHPPGLYLLFFTEMWERMSYYGMRGLLVLFLTSTTMGGFGWSREDALGLYGTYTGLVYLTPIVGGFIADRFIGQRKAVVLGGVLMMIGHLVLAIPNVMMFYVGLGFLIIGNGFFKPNISTMVGGLYPQGDGRRDGAFTIFYMGINVGAMLGNFICGTLGERVGWHWGFGSAGVGMLLGLVAFVLLQKKYLGDVGLAPVKRAEPVVAREEVPKKAFSRDEIDRIVVIFIIAIFVVAFWAGFEQAGGLMNLFTNEKVDRTVFGQLVPTTWFQNFNSLFIVLLAPVFAALWSWLAARGKDPSIPVKMGMGLVFLSVGFVFMLGAAGQSDAGGKAAAHWVILAYLFHTMGELCLSPVGLSMVTKVAPHRIVSAMMGVWFLANAAANKLSGKIGAASGQLGEFDVFLYLGIGSGIAGAILIVVAPILKKMMHGTDQLKPADPSGDTAQGGTAAAA</sequence>
<dbReference type="Proteomes" id="UP000011131">
    <property type="component" value="Chromosome"/>
</dbReference>
<feature type="transmembrane region" description="Helical" evidence="9">
    <location>
        <begin position="59"/>
        <end position="80"/>
    </location>
</feature>
<dbReference type="PANTHER" id="PTHR23517:SF15">
    <property type="entry name" value="PROTON-DEPENDENT OLIGOPEPTIDE FAMILY TRANSPORT PROTEIN"/>
    <property type="match status" value="1"/>
</dbReference>
<evidence type="ECO:0000256" key="1">
    <source>
        <dbReference type="ARBA" id="ARBA00004651"/>
    </source>
</evidence>
<dbReference type="InterPro" id="IPR018456">
    <property type="entry name" value="PTR2_symporter_CS"/>
</dbReference>
<keyword evidence="4 8" id="KW-0812">Transmembrane</keyword>
<feature type="transmembrane region" description="Helical" evidence="9">
    <location>
        <begin position="177"/>
        <end position="197"/>
    </location>
</feature>
<dbReference type="HOGENOM" id="CLU_004790_0_2_7"/>
<feature type="transmembrane region" description="Helical" evidence="9">
    <location>
        <begin position="284"/>
        <end position="305"/>
    </location>
</feature>
<proteinExistence type="inferred from homology"/>
<feature type="transmembrane region" description="Helical" evidence="9">
    <location>
        <begin position="413"/>
        <end position="434"/>
    </location>
</feature>